<protein>
    <recommendedName>
        <fullName evidence="5">Transmembrane protein</fullName>
    </recommendedName>
</protein>
<name>A0ABP0LBL5_9DINO</name>
<feature type="transmembrane region" description="Helical" evidence="2">
    <location>
        <begin position="137"/>
        <end position="157"/>
    </location>
</feature>
<feature type="transmembrane region" description="Helical" evidence="2">
    <location>
        <begin position="272"/>
        <end position="292"/>
    </location>
</feature>
<evidence type="ECO:0000313" key="3">
    <source>
        <dbReference type="EMBL" id="CAK9036554.1"/>
    </source>
</evidence>
<comment type="caution">
    <text evidence="3">The sequence shown here is derived from an EMBL/GenBank/DDBJ whole genome shotgun (WGS) entry which is preliminary data.</text>
</comment>
<reference evidence="3 4" key="1">
    <citation type="submission" date="2024-02" db="EMBL/GenBank/DDBJ databases">
        <authorList>
            <person name="Chen Y."/>
            <person name="Shah S."/>
            <person name="Dougan E. K."/>
            <person name="Thang M."/>
            <person name="Chan C."/>
        </authorList>
    </citation>
    <scope>NUCLEOTIDE SEQUENCE [LARGE SCALE GENOMIC DNA]</scope>
</reference>
<evidence type="ECO:0000313" key="4">
    <source>
        <dbReference type="Proteomes" id="UP001642484"/>
    </source>
</evidence>
<feature type="compositionally biased region" description="Basic and acidic residues" evidence="1">
    <location>
        <begin position="22"/>
        <end position="36"/>
    </location>
</feature>
<feature type="transmembrane region" description="Helical" evidence="2">
    <location>
        <begin position="472"/>
        <end position="492"/>
    </location>
</feature>
<organism evidence="3 4">
    <name type="scientific">Durusdinium trenchii</name>
    <dbReference type="NCBI Taxonomy" id="1381693"/>
    <lineage>
        <taxon>Eukaryota</taxon>
        <taxon>Sar</taxon>
        <taxon>Alveolata</taxon>
        <taxon>Dinophyceae</taxon>
        <taxon>Suessiales</taxon>
        <taxon>Symbiodiniaceae</taxon>
        <taxon>Durusdinium</taxon>
    </lineage>
</organism>
<dbReference type="Proteomes" id="UP001642484">
    <property type="component" value="Unassembled WGS sequence"/>
</dbReference>
<keyword evidence="2" id="KW-0812">Transmembrane</keyword>
<feature type="transmembrane region" description="Helical" evidence="2">
    <location>
        <begin position="177"/>
        <end position="199"/>
    </location>
</feature>
<accession>A0ABP0LBL5</accession>
<feature type="transmembrane region" description="Helical" evidence="2">
    <location>
        <begin position="498"/>
        <end position="518"/>
    </location>
</feature>
<keyword evidence="4" id="KW-1185">Reference proteome</keyword>
<dbReference type="EMBL" id="CAXAMN010011891">
    <property type="protein sequence ID" value="CAK9036554.1"/>
    <property type="molecule type" value="Genomic_DNA"/>
</dbReference>
<feature type="region of interest" description="Disordered" evidence="1">
    <location>
        <begin position="20"/>
        <end position="48"/>
    </location>
</feature>
<keyword evidence="2" id="KW-0472">Membrane</keyword>
<feature type="transmembrane region" description="Helical" evidence="2">
    <location>
        <begin position="298"/>
        <end position="322"/>
    </location>
</feature>
<evidence type="ECO:0000256" key="1">
    <source>
        <dbReference type="SAM" id="MobiDB-lite"/>
    </source>
</evidence>
<keyword evidence="2" id="KW-1133">Transmembrane helix</keyword>
<sequence length="520" mass="58759">MGAEASCCKKEEILEVTNVVHQKGDEDVPDSPDPRDPFAVLGPQGTSQPSLHSQISVLTEVPSLRADQDLMRGISLHKSLRKFGRVWRTKPSRLTEGDHQVLSKVCVKVDHFDVFISHTWETNGRWKILAMMLQQGWPYMIILWLVYSALAGSLFLYTDLLPYNSVFPIQSFNWSGWGVLGCWMRVSGLLGMVTGLFMAPYWPRCRSTLAFVDVVSIDQIDPEMTRRGVYGLGGFLSHSSELRVLWSPQLFSRLWCIFELAAFRKANPKGKIVLAPLYVEMIVGFLLLWLAFMQLLYFLLLQVLQFSSFISFVGMVPVIPCIHQTRKICREKRRLLNELKQFNLNEAGCSVDFDRNFILAGIEEWYGTQEAFTEYVRGPLFRELVAPLETLRVPVQYWVLLGLHEMSSLLEFTVGYMSGGAPVDVVLAQFLSWPISNVLWRIISFRLGLFLCDRCSSRMPGACGLLDFMKTFLIWVVTVVFLLSTFEVTAVVERSSLVVASAGACVTIAVALFSLWAATG</sequence>
<gene>
    <name evidence="3" type="ORF">CCMP2556_LOCUS20327</name>
</gene>
<evidence type="ECO:0000256" key="2">
    <source>
        <dbReference type="SAM" id="Phobius"/>
    </source>
</evidence>
<proteinExistence type="predicted"/>
<evidence type="ECO:0008006" key="5">
    <source>
        <dbReference type="Google" id="ProtNLM"/>
    </source>
</evidence>